<dbReference type="GO" id="GO:0070497">
    <property type="term" value="F:6-carboxytetrahydropterin synthase activity"/>
    <property type="evidence" value="ECO:0007669"/>
    <property type="project" value="UniProtKB-EC"/>
</dbReference>
<dbReference type="Pfam" id="PF01242">
    <property type="entry name" value="PTPS"/>
    <property type="match status" value="1"/>
</dbReference>
<dbReference type="EC" id="4.1.2.50" evidence="4"/>
<keyword evidence="8" id="KW-0456">Lyase</keyword>
<dbReference type="NCBIfam" id="TIGR03367">
    <property type="entry name" value="queuosine_QueD"/>
    <property type="match status" value="1"/>
</dbReference>
<evidence type="ECO:0000256" key="1">
    <source>
        <dbReference type="ARBA" id="ARBA00001947"/>
    </source>
</evidence>
<name>A0A7C4XTB5_9BACT</name>
<dbReference type="SUPFAM" id="SSF55620">
    <property type="entry name" value="Tetrahydrobiopterin biosynthesis enzymes-like"/>
    <property type="match status" value="1"/>
</dbReference>
<evidence type="ECO:0000256" key="3">
    <source>
        <dbReference type="ARBA" id="ARBA00008900"/>
    </source>
</evidence>
<gene>
    <name evidence="11" type="primary">queD</name>
    <name evidence="11" type="ORF">ENV82_04940</name>
</gene>
<evidence type="ECO:0000256" key="5">
    <source>
        <dbReference type="ARBA" id="ARBA00018141"/>
    </source>
</evidence>
<dbReference type="PANTHER" id="PTHR12589">
    <property type="entry name" value="PYRUVOYL TETRAHYDROBIOPTERIN SYNTHASE"/>
    <property type="match status" value="1"/>
</dbReference>
<comment type="caution">
    <text evidence="11">The sequence shown here is derived from an EMBL/GenBank/DDBJ whole genome shotgun (WGS) entry which is preliminary data.</text>
</comment>
<comment type="cofactor">
    <cofactor evidence="1">
        <name>Zn(2+)</name>
        <dbReference type="ChEBI" id="CHEBI:29105"/>
    </cofactor>
</comment>
<accession>A0A7C4XTB5</accession>
<dbReference type="PANTHER" id="PTHR12589:SF7">
    <property type="entry name" value="6-PYRUVOYL TETRAHYDROBIOPTERIN SYNTHASE"/>
    <property type="match status" value="1"/>
</dbReference>
<evidence type="ECO:0000256" key="4">
    <source>
        <dbReference type="ARBA" id="ARBA00012982"/>
    </source>
</evidence>
<evidence type="ECO:0000256" key="7">
    <source>
        <dbReference type="ARBA" id="ARBA00022833"/>
    </source>
</evidence>
<dbReference type="Gene3D" id="3.30.479.10">
    <property type="entry name" value="6-pyruvoyl tetrahydropterin synthase/QueD"/>
    <property type="match status" value="1"/>
</dbReference>
<protein>
    <recommendedName>
        <fullName evidence="5">6-carboxy-5,6,7,8-tetrahydropterin synthase</fullName>
        <ecNumber evidence="4">4.1.2.50</ecNumber>
    </recommendedName>
    <alternativeName>
        <fullName evidence="9">Queuosine biosynthesis protein QueD</fullName>
    </alternativeName>
</protein>
<dbReference type="InterPro" id="IPR007115">
    <property type="entry name" value="6-PTP_synth/QueD"/>
</dbReference>
<evidence type="ECO:0000256" key="9">
    <source>
        <dbReference type="ARBA" id="ARBA00031449"/>
    </source>
</evidence>
<dbReference type="GO" id="GO:0046872">
    <property type="term" value="F:metal ion binding"/>
    <property type="evidence" value="ECO:0007669"/>
    <property type="project" value="UniProtKB-KW"/>
</dbReference>
<comment type="similarity">
    <text evidence="3">Belongs to the PTPS family. QueD subfamily.</text>
</comment>
<evidence type="ECO:0000256" key="8">
    <source>
        <dbReference type="ARBA" id="ARBA00023239"/>
    </source>
</evidence>
<keyword evidence="6" id="KW-0479">Metal-binding</keyword>
<evidence type="ECO:0000313" key="11">
    <source>
        <dbReference type="EMBL" id="HGW60756.1"/>
    </source>
</evidence>
<dbReference type="UniPathway" id="UPA00391"/>
<dbReference type="AlphaFoldDB" id="A0A7C4XTB5"/>
<comment type="pathway">
    <text evidence="2">Purine metabolism; 7-cyano-7-deazaguanine biosynthesis.</text>
</comment>
<reference evidence="11" key="1">
    <citation type="journal article" date="2020" name="mSystems">
        <title>Genome- and Community-Level Interaction Insights into Carbon Utilization and Element Cycling Functions of Hydrothermarchaeota in Hydrothermal Sediment.</title>
        <authorList>
            <person name="Zhou Z."/>
            <person name="Liu Y."/>
            <person name="Xu W."/>
            <person name="Pan J."/>
            <person name="Luo Z.H."/>
            <person name="Li M."/>
        </authorList>
    </citation>
    <scope>NUCLEOTIDE SEQUENCE [LARGE SCALE GENOMIC DNA]</scope>
    <source>
        <strain evidence="11">SpSt-794</strain>
    </source>
</reference>
<evidence type="ECO:0000256" key="10">
    <source>
        <dbReference type="ARBA" id="ARBA00048807"/>
    </source>
</evidence>
<dbReference type="InterPro" id="IPR038418">
    <property type="entry name" value="6-PTP_synth/QueD_sf"/>
</dbReference>
<evidence type="ECO:0000256" key="6">
    <source>
        <dbReference type="ARBA" id="ARBA00022723"/>
    </source>
</evidence>
<dbReference type="EMBL" id="DTHV01000147">
    <property type="protein sequence ID" value="HGW60756.1"/>
    <property type="molecule type" value="Genomic_DNA"/>
</dbReference>
<sequence>MLLSRDFYFDAAHKIVDYQGKCENLHGHTYKLTVTITGTIKENGMLLDFALFKKTVDEYVISYLDHTYLNELFPNPTTENIAMWIFEKLSSVFLEQFGCTLFEITLYEGHNNNRVTVR</sequence>
<keyword evidence="7" id="KW-0862">Zinc</keyword>
<organism evidence="11">
    <name type="scientific">Caldisericum exile</name>
    <dbReference type="NCBI Taxonomy" id="693075"/>
    <lineage>
        <taxon>Bacteria</taxon>
        <taxon>Pseudomonadati</taxon>
        <taxon>Caldisericota/Cryosericota group</taxon>
        <taxon>Caldisericota</taxon>
        <taxon>Caldisericia</taxon>
        <taxon>Caldisericales</taxon>
        <taxon>Caldisericaceae</taxon>
        <taxon>Caldisericum</taxon>
    </lineage>
</organism>
<evidence type="ECO:0000256" key="2">
    <source>
        <dbReference type="ARBA" id="ARBA00005061"/>
    </source>
</evidence>
<proteinExistence type="inferred from homology"/>
<comment type="catalytic activity">
    <reaction evidence="10">
        <text>7,8-dihydroneopterin 3'-triphosphate + H2O = 6-carboxy-5,6,7,8-tetrahydropterin + triphosphate + acetaldehyde + 2 H(+)</text>
        <dbReference type="Rhea" id="RHEA:27966"/>
        <dbReference type="ChEBI" id="CHEBI:15343"/>
        <dbReference type="ChEBI" id="CHEBI:15377"/>
        <dbReference type="ChEBI" id="CHEBI:15378"/>
        <dbReference type="ChEBI" id="CHEBI:18036"/>
        <dbReference type="ChEBI" id="CHEBI:58462"/>
        <dbReference type="ChEBI" id="CHEBI:61032"/>
        <dbReference type="EC" id="4.1.2.50"/>
    </reaction>
</comment>